<evidence type="ECO:0000259" key="13">
    <source>
        <dbReference type="Pfam" id="PF00291"/>
    </source>
</evidence>
<evidence type="ECO:0000256" key="9">
    <source>
        <dbReference type="ARBA" id="ARBA00023141"/>
    </source>
</evidence>
<evidence type="ECO:0000256" key="10">
    <source>
        <dbReference type="ARBA" id="ARBA00023239"/>
    </source>
</evidence>
<dbReference type="PROSITE" id="PS00168">
    <property type="entry name" value="TRP_SYNTHASE_BETA"/>
    <property type="match status" value="1"/>
</dbReference>
<dbReference type="InterPro" id="IPR036052">
    <property type="entry name" value="TrpB-like_PALP_sf"/>
</dbReference>
<evidence type="ECO:0000256" key="7">
    <source>
        <dbReference type="ARBA" id="ARBA00022822"/>
    </source>
</evidence>
<dbReference type="PANTHER" id="PTHR48077:SF3">
    <property type="entry name" value="TRYPTOPHAN SYNTHASE"/>
    <property type="match status" value="1"/>
</dbReference>
<dbReference type="Pfam" id="PF00291">
    <property type="entry name" value="PALP"/>
    <property type="match status" value="1"/>
</dbReference>
<comment type="subunit">
    <text evidence="5 12">Tetramer of two alpha and two beta chains.</text>
</comment>
<dbReference type="FunFam" id="3.40.50.1100:FF:000004">
    <property type="entry name" value="Tryptophan synthase beta chain"/>
    <property type="match status" value="1"/>
</dbReference>
<evidence type="ECO:0000256" key="1">
    <source>
        <dbReference type="ARBA" id="ARBA00001933"/>
    </source>
</evidence>
<evidence type="ECO:0000256" key="12">
    <source>
        <dbReference type="HAMAP-Rule" id="MF_00133"/>
    </source>
</evidence>
<protein>
    <recommendedName>
        <fullName evidence="12">Tryptophan synthase beta chain</fullName>
        <ecNumber evidence="12">4.2.1.20</ecNumber>
    </recommendedName>
</protein>
<dbReference type="GO" id="GO:0004834">
    <property type="term" value="F:tryptophan synthase activity"/>
    <property type="evidence" value="ECO:0007669"/>
    <property type="project" value="UniProtKB-UniRule"/>
</dbReference>
<keyword evidence="9 12" id="KW-0057">Aromatic amino acid biosynthesis</keyword>
<evidence type="ECO:0000256" key="4">
    <source>
        <dbReference type="ARBA" id="ARBA00009982"/>
    </source>
</evidence>
<dbReference type="InterPro" id="IPR023026">
    <property type="entry name" value="Trp_synth_beta/beta-like"/>
</dbReference>
<evidence type="ECO:0000256" key="3">
    <source>
        <dbReference type="ARBA" id="ARBA00004733"/>
    </source>
</evidence>
<reference evidence="14" key="1">
    <citation type="submission" date="2020-11" db="EMBL/GenBank/DDBJ databases">
        <title>Carbohydrate-dependent, anaerobic sulfur respiration: A novel catabolism in halophilic archaea.</title>
        <authorList>
            <person name="Sorokin D.Y."/>
            <person name="Messina E."/>
            <person name="Smedile F."/>
            <person name="La Cono V."/>
            <person name="Hallsworth J.E."/>
            <person name="Yakimov M.M."/>
        </authorList>
    </citation>
    <scope>NUCLEOTIDE SEQUENCE</scope>
    <source>
        <strain evidence="14">HSR-Bgl</strain>
    </source>
</reference>
<dbReference type="EC" id="4.2.1.20" evidence="12"/>
<keyword evidence="8 12" id="KW-0663">Pyridoxal phosphate</keyword>
<dbReference type="AlphaFoldDB" id="A0A897NRZ6"/>
<keyword evidence="6 12" id="KW-0028">Amino-acid biosynthesis</keyword>
<evidence type="ECO:0000256" key="8">
    <source>
        <dbReference type="ARBA" id="ARBA00022898"/>
    </source>
</evidence>
<dbReference type="Proteomes" id="UP000663305">
    <property type="component" value="Chromosome"/>
</dbReference>
<gene>
    <name evidence="14" type="primary">trpB2</name>
    <name evidence="12" type="synonym">trpB</name>
    <name evidence="14" type="ORF">HSBGL_2572</name>
</gene>
<evidence type="ECO:0000256" key="5">
    <source>
        <dbReference type="ARBA" id="ARBA00011270"/>
    </source>
</evidence>
<evidence type="ECO:0000313" key="15">
    <source>
        <dbReference type="Proteomes" id="UP000663305"/>
    </source>
</evidence>
<dbReference type="Gene3D" id="3.40.50.1100">
    <property type="match status" value="2"/>
</dbReference>
<comment type="pathway">
    <text evidence="3 12">Amino-acid biosynthesis; L-tryptophan biosynthesis; L-tryptophan from chorismate: step 5/5.</text>
</comment>
<dbReference type="GO" id="GO:0005737">
    <property type="term" value="C:cytoplasm"/>
    <property type="evidence" value="ECO:0007669"/>
    <property type="project" value="TreeGrafter"/>
</dbReference>
<sequence length="426" mass="46237">MSTDEPADGSFGQYGGQYVPEVLMPAIEELEDAYRRYVLDNEDGFMDEFRQRLADFGGRPTPLQRADRLSDRYDTDVYLKREDLLHGGAHKLNNALGQVLLAKYMGKERIIAETGAGQHGTATAMAAAYLDMPCEIYMGETDIARQRPNVFRMRINGAEVNPVTVGRGTLKEAISETMRDWATNVEDTHYVIGSIVGPHPFPSMVRDFQSVISEEAREQIREKAGRLPDSVVACAGGGSNTMGAFHHFVADDDVDLFAVEAGGSSLTVDEEEGVAPNSASLSTGNEGVLHGARTKLLQDGDGQIMESHSVSAGLDYSGVGPELAHLVEEGRVTPVNVDDDAALEAFHRLSQDEGIIPALETAHAFAFLEENPDAVGDLTIVNVSGRGDKDLETVIEETAKRDLDVSPDMSVFEQVRAGHLGRGERE</sequence>
<evidence type="ECO:0000256" key="2">
    <source>
        <dbReference type="ARBA" id="ARBA00002786"/>
    </source>
</evidence>
<dbReference type="RefSeq" id="WP_229124794.1">
    <property type="nucleotide sequence ID" value="NZ_CP064789.1"/>
</dbReference>
<dbReference type="PANTHER" id="PTHR48077">
    <property type="entry name" value="TRYPTOPHAN SYNTHASE-RELATED"/>
    <property type="match status" value="1"/>
</dbReference>
<dbReference type="NCBIfam" id="TIGR00263">
    <property type="entry name" value="trpB"/>
    <property type="match status" value="1"/>
</dbReference>
<comment type="function">
    <text evidence="2 12">The beta subunit is responsible for the synthesis of L-tryptophan from indole and L-serine.</text>
</comment>
<organism evidence="14 15">
    <name type="scientific">Halapricum desulfuricans</name>
    <dbReference type="NCBI Taxonomy" id="2841257"/>
    <lineage>
        <taxon>Archaea</taxon>
        <taxon>Methanobacteriati</taxon>
        <taxon>Methanobacteriota</taxon>
        <taxon>Stenosarchaea group</taxon>
        <taxon>Halobacteria</taxon>
        <taxon>Halobacteriales</taxon>
        <taxon>Haloarculaceae</taxon>
        <taxon>Halapricum</taxon>
    </lineage>
</organism>
<dbReference type="EMBL" id="CP064789">
    <property type="protein sequence ID" value="QSG12976.1"/>
    <property type="molecule type" value="Genomic_DNA"/>
</dbReference>
<dbReference type="FunFam" id="3.40.50.1100:FF:000001">
    <property type="entry name" value="Tryptophan synthase beta chain"/>
    <property type="match status" value="1"/>
</dbReference>
<dbReference type="GeneID" id="68862091"/>
<dbReference type="InterPro" id="IPR006654">
    <property type="entry name" value="Trp_synth_beta"/>
</dbReference>
<keyword evidence="10 12" id="KW-0456">Lyase</keyword>
<accession>A0A897NRZ6</accession>
<evidence type="ECO:0000256" key="6">
    <source>
        <dbReference type="ARBA" id="ARBA00022605"/>
    </source>
</evidence>
<evidence type="ECO:0000256" key="11">
    <source>
        <dbReference type="ARBA" id="ARBA00049047"/>
    </source>
</evidence>
<keyword evidence="7 12" id="KW-0822">Tryptophan biosynthesis</keyword>
<dbReference type="CDD" id="cd06446">
    <property type="entry name" value="Trp-synth_B"/>
    <property type="match status" value="1"/>
</dbReference>
<evidence type="ECO:0000313" key="14">
    <source>
        <dbReference type="EMBL" id="QSG12976.1"/>
    </source>
</evidence>
<comment type="cofactor">
    <cofactor evidence="1 12">
        <name>pyridoxal 5'-phosphate</name>
        <dbReference type="ChEBI" id="CHEBI:597326"/>
    </cofactor>
</comment>
<feature type="modified residue" description="N6-(pyridoxal phosphate)lysine" evidence="12">
    <location>
        <position position="91"/>
    </location>
</feature>
<dbReference type="UniPathway" id="UPA00035">
    <property type="reaction ID" value="UER00044"/>
</dbReference>
<feature type="domain" description="Tryptophan synthase beta chain-like PALP" evidence="13">
    <location>
        <begin position="57"/>
        <end position="377"/>
    </location>
</feature>
<comment type="similarity">
    <text evidence="4 12">Belongs to the TrpB family.</text>
</comment>
<dbReference type="SUPFAM" id="SSF53686">
    <property type="entry name" value="Tryptophan synthase beta subunit-like PLP-dependent enzymes"/>
    <property type="match status" value="1"/>
</dbReference>
<dbReference type="HAMAP" id="MF_00133">
    <property type="entry name" value="Trp_synth_beta"/>
    <property type="match status" value="1"/>
</dbReference>
<dbReference type="InterPro" id="IPR006653">
    <property type="entry name" value="Trp_synth_b_CS"/>
</dbReference>
<dbReference type="InterPro" id="IPR001926">
    <property type="entry name" value="TrpB-like_PALP"/>
</dbReference>
<comment type="catalytic activity">
    <reaction evidence="11 12">
        <text>(1S,2R)-1-C-(indol-3-yl)glycerol 3-phosphate + L-serine = D-glyceraldehyde 3-phosphate + L-tryptophan + H2O</text>
        <dbReference type="Rhea" id="RHEA:10532"/>
        <dbReference type="ChEBI" id="CHEBI:15377"/>
        <dbReference type="ChEBI" id="CHEBI:33384"/>
        <dbReference type="ChEBI" id="CHEBI:57912"/>
        <dbReference type="ChEBI" id="CHEBI:58866"/>
        <dbReference type="ChEBI" id="CHEBI:59776"/>
        <dbReference type="EC" id="4.2.1.20"/>
    </reaction>
</comment>
<proteinExistence type="inferred from homology"/>
<name>A0A897NRZ6_9EURY</name>
<dbReference type="PIRSF" id="PIRSF001413">
    <property type="entry name" value="Trp_syn_beta"/>
    <property type="match status" value="1"/>
</dbReference>